<evidence type="ECO:0000313" key="4">
    <source>
        <dbReference type="EMBL" id="MFC6592684.1"/>
    </source>
</evidence>
<feature type="transmembrane region" description="Helical" evidence="2">
    <location>
        <begin position="69"/>
        <end position="90"/>
    </location>
</feature>
<keyword evidence="2" id="KW-0472">Membrane</keyword>
<dbReference type="InterPro" id="IPR036938">
    <property type="entry name" value="PAP2/HPO_sf"/>
</dbReference>
<keyword evidence="2" id="KW-1133">Transmembrane helix</keyword>
<organism evidence="4 5">
    <name type="scientific">Deinococcus lacus</name>
    <dbReference type="NCBI Taxonomy" id="392561"/>
    <lineage>
        <taxon>Bacteria</taxon>
        <taxon>Thermotogati</taxon>
        <taxon>Deinococcota</taxon>
        <taxon>Deinococci</taxon>
        <taxon>Deinococcales</taxon>
        <taxon>Deinococcaceae</taxon>
        <taxon>Deinococcus</taxon>
    </lineage>
</organism>
<dbReference type="SUPFAM" id="SSF48317">
    <property type="entry name" value="Acid phosphatase/Vanadium-dependent haloperoxidase"/>
    <property type="match status" value="1"/>
</dbReference>
<gene>
    <name evidence="4" type="ORF">ACFP81_12240</name>
</gene>
<dbReference type="InterPro" id="IPR000326">
    <property type="entry name" value="PAP2/HPO"/>
</dbReference>
<sequence length="236" mass="25785">MSGPSPLAPLPWKQTLWLLGTLALLLLTGFLAEEVLDRERLNLEAPLMLWVHAHSGPGLESLSVWLDSFAGAPVMALALPVALLVLYRFWPALALRALLGLGGSLLLMTALKFVFDRPRPELWPRLVTEHGASFPSGHSTLAAALATFCVLALWQTRWRLPVTVLAAAYALLVGYSRVVLGVHYPTDVLAGWLTGLSVTWWAYQGRPARQPESLETAEPPAQPLPAVQPEKVPQVR</sequence>
<dbReference type="CDD" id="cd03392">
    <property type="entry name" value="PAP2_like_2"/>
    <property type="match status" value="1"/>
</dbReference>
<feature type="transmembrane region" description="Helical" evidence="2">
    <location>
        <begin position="135"/>
        <end position="153"/>
    </location>
</feature>
<dbReference type="PANTHER" id="PTHR14969">
    <property type="entry name" value="SPHINGOSINE-1-PHOSPHATE PHOSPHOHYDROLASE"/>
    <property type="match status" value="1"/>
</dbReference>
<dbReference type="PANTHER" id="PTHR14969:SF13">
    <property type="entry name" value="AT30094P"/>
    <property type="match status" value="1"/>
</dbReference>
<name>A0ABW1YII5_9DEIO</name>
<dbReference type="Pfam" id="PF01569">
    <property type="entry name" value="PAP2"/>
    <property type="match status" value="1"/>
</dbReference>
<evidence type="ECO:0000256" key="1">
    <source>
        <dbReference type="SAM" id="MobiDB-lite"/>
    </source>
</evidence>
<evidence type="ECO:0000256" key="2">
    <source>
        <dbReference type="SAM" id="Phobius"/>
    </source>
</evidence>
<dbReference type="Proteomes" id="UP001596297">
    <property type="component" value="Unassembled WGS sequence"/>
</dbReference>
<dbReference type="EMBL" id="JBHSWD010000002">
    <property type="protein sequence ID" value="MFC6592684.1"/>
    <property type="molecule type" value="Genomic_DNA"/>
</dbReference>
<reference evidence="5" key="1">
    <citation type="journal article" date="2019" name="Int. J. Syst. Evol. Microbiol.">
        <title>The Global Catalogue of Microorganisms (GCM) 10K type strain sequencing project: providing services to taxonomists for standard genome sequencing and annotation.</title>
        <authorList>
            <consortium name="The Broad Institute Genomics Platform"/>
            <consortium name="The Broad Institute Genome Sequencing Center for Infectious Disease"/>
            <person name="Wu L."/>
            <person name="Ma J."/>
        </authorList>
    </citation>
    <scope>NUCLEOTIDE SEQUENCE [LARGE SCALE GENOMIC DNA]</scope>
    <source>
        <strain evidence="5">CGMCC 1.15772</strain>
    </source>
</reference>
<comment type="caution">
    <text evidence="4">The sequence shown here is derived from an EMBL/GenBank/DDBJ whole genome shotgun (WGS) entry which is preliminary data.</text>
</comment>
<proteinExistence type="predicted"/>
<accession>A0ABW1YII5</accession>
<evidence type="ECO:0000259" key="3">
    <source>
        <dbReference type="SMART" id="SM00014"/>
    </source>
</evidence>
<feature type="transmembrane region" description="Helical" evidence="2">
    <location>
        <begin position="97"/>
        <end position="115"/>
    </location>
</feature>
<keyword evidence="5" id="KW-1185">Reference proteome</keyword>
<keyword evidence="2" id="KW-0812">Transmembrane</keyword>
<dbReference type="RefSeq" id="WP_380083806.1">
    <property type="nucleotide sequence ID" value="NZ_JBHSWD010000002.1"/>
</dbReference>
<feature type="region of interest" description="Disordered" evidence="1">
    <location>
        <begin position="211"/>
        <end position="236"/>
    </location>
</feature>
<dbReference type="SMART" id="SM00014">
    <property type="entry name" value="acidPPc"/>
    <property type="match status" value="1"/>
</dbReference>
<evidence type="ECO:0000313" key="5">
    <source>
        <dbReference type="Proteomes" id="UP001596297"/>
    </source>
</evidence>
<feature type="transmembrane region" description="Helical" evidence="2">
    <location>
        <begin position="160"/>
        <end position="178"/>
    </location>
</feature>
<feature type="domain" description="Phosphatidic acid phosphatase type 2/haloperoxidase" evidence="3">
    <location>
        <begin position="94"/>
        <end position="203"/>
    </location>
</feature>
<dbReference type="Gene3D" id="1.20.144.10">
    <property type="entry name" value="Phosphatidic acid phosphatase type 2/haloperoxidase"/>
    <property type="match status" value="1"/>
</dbReference>
<protein>
    <submittedName>
        <fullName evidence="4">Phosphatase PAP2 family protein</fullName>
    </submittedName>
</protein>